<dbReference type="InterPro" id="IPR001506">
    <property type="entry name" value="Peptidase_M12A"/>
</dbReference>
<dbReference type="PANTHER" id="PTHR10127:SF780">
    <property type="entry name" value="METALLOENDOPEPTIDASE"/>
    <property type="match status" value="1"/>
</dbReference>
<comment type="caution">
    <text evidence="7">Lacks conserved residue(s) required for the propagation of feature annotation.</text>
</comment>
<dbReference type="GO" id="GO:0004222">
    <property type="term" value="F:metalloendopeptidase activity"/>
    <property type="evidence" value="ECO:0007669"/>
    <property type="project" value="UniProtKB-UniRule"/>
</dbReference>
<keyword evidence="2 8" id="KW-0479">Metal-binding</keyword>
<keyword evidence="3 8" id="KW-0378">Hydrolase</keyword>
<keyword evidence="1 8" id="KW-0645">Protease</keyword>
<dbReference type="Gene3D" id="3.40.390.10">
    <property type="entry name" value="Collagenase (Catalytic Domain)"/>
    <property type="match status" value="1"/>
</dbReference>
<proteinExistence type="predicted"/>
<dbReference type="PROSITE" id="PS51864">
    <property type="entry name" value="ASTACIN"/>
    <property type="match status" value="1"/>
</dbReference>
<keyword evidence="11" id="KW-1185">Reference proteome</keyword>
<dbReference type="SUPFAM" id="SSF55486">
    <property type="entry name" value="Metalloproteases ('zincins'), catalytic domain"/>
    <property type="match status" value="1"/>
</dbReference>
<evidence type="ECO:0000256" key="9">
    <source>
        <dbReference type="SAM" id="SignalP"/>
    </source>
</evidence>
<dbReference type="PROSITE" id="PS00022">
    <property type="entry name" value="EGF_1"/>
    <property type="match status" value="1"/>
</dbReference>
<reference evidence="12" key="1">
    <citation type="submission" date="2017-02" db="UniProtKB">
        <authorList>
            <consortium name="WormBaseParasite"/>
        </authorList>
    </citation>
    <scope>IDENTIFICATION</scope>
</reference>
<dbReference type="InterPro" id="IPR006026">
    <property type="entry name" value="Peptidase_Metallo"/>
</dbReference>
<sequence length="398" mass="46905">MIFILLFIIIVDTFGFKDGVKIRYDLHKNAKRSVLPGDSRKFKMPIKYKIGNGLFANYMRKAVKNVQDNTCIEFEEVDYYTYADIEFKWGSGCGTSGIGHILDSTQYIYIYHYCYDNVIFIQALLHETLGVHFQHTRYDSYMYITIKKDNIQDRNNYRLFNPLMYYYTTFGIGYDYGSIMHWRKNDFAKPYKRTIFANEFDEYYQNMMGQKEMVSFNDYKILNFYYCGDKCNNSISCQYNGYQNPKKCNECLCPHGFQGQNCKDFVKWQGWHGVVWDTCGPLIVNVKEWSETFRLKSKYICYIYLVAPVGKRILLTMEEASTSNASPCLPGKSIEIRYRGDKGSMGLCMCGYNKKVFNIESEDNLIVIFYIGHAGAHEIDFKYKILKENMAMIYRRYK</sequence>
<feature type="chain" id="PRO_5012678186" description="Metalloendopeptidase" evidence="9">
    <location>
        <begin position="16"/>
        <end position="398"/>
    </location>
</feature>
<dbReference type="SMART" id="SM00235">
    <property type="entry name" value="ZnMc"/>
    <property type="match status" value="1"/>
</dbReference>
<feature type="domain" description="Peptidase M12A" evidence="10">
    <location>
        <begin position="33"/>
        <end position="228"/>
    </location>
</feature>
<name>A0A0N4ZI29_PARTI</name>
<dbReference type="PANTHER" id="PTHR10127">
    <property type="entry name" value="DISCOIDIN, CUB, EGF, LAMININ , AND ZINC METALLOPROTEASE DOMAIN CONTAINING"/>
    <property type="match status" value="1"/>
</dbReference>
<feature type="signal peptide" evidence="9">
    <location>
        <begin position="1"/>
        <end position="15"/>
    </location>
</feature>
<evidence type="ECO:0000259" key="10">
    <source>
        <dbReference type="PROSITE" id="PS51864"/>
    </source>
</evidence>
<dbReference type="EC" id="3.4.24.-" evidence="8"/>
<dbReference type="PROSITE" id="PS01186">
    <property type="entry name" value="EGF_2"/>
    <property type="match status" value="1"/>
</dbReference>
<dbReference type="Pfam" id="PF01400">
    <property type="entry name" value="Astacin"/>
    <property type="match status" value="1"/>
</dbReference>
<accession>A0A0N4ZI29</accession>
<evidence type="ECO:0000256" key="7">
    <source>
        <dbReference type="PROSITE-ProRule" id="PRU01211"/>
    </source>
</evidence>
<organism evidence="11 12">
    <name type="scientific">Parastrongyloides trichosuri</name>
    <name type="common">Possum-specific nematode worm</name>
    <dbReference type="NCBI Taxonomy" id="131310"/>
    <lineage>
        <taxon>Eukaryota</taxon>
        <taxon>Metazoa</taxon>
        <taxon>Ecdysozoa</taxon>
        <taxon>Nematoda</taxon>
        <taxon>Chromadorea</taxon>
        <taxon>Rhabditida</taxon>
        <taxon>Tylenchina</taxon>
        <taxon>Panagrolaimomorpha</taxon>
        <taxon>Strongyloidoidea</taxon>
        <taxon>Strongyloididae</taxon>
        <taxon>Parastrongyloides</taxon>
    </lineage>
</organism>
<keyword evidence="4 8" id="KW-0862">Zinc</keyword>
<dbReference type="AlphaFoldDB" id="A0A0N4ZI29"/>
<evidence type="ECO:0000256" key="5">
    <source>
        <dbReference type="ARBA" id="ARBA00023049"/>
    </source>
</evidence>
<evidence type="ECO:0000256" key="4">
    <source>
        <dbReference type="ARBA" id="ARBA00022833"/>
    </source>
</evidence>
<dbReference type="Proteomes" id="UP000038045">
    <property type="component" value="Unplaced"/>
</dbReference>
<protein>
    <recommendedName>
        <fullName evidence="8">Metalloendopeptidase</fullName>
        <ecNumber evidence="8">3.4.24.-</ecNumber>
    </recommendedName>
</protein>
<dbReference type="InterPro" id="IPR024079">
    <property type="entry name" value="MetalloPept_cat_dom_sf"/>
</dbReference>
<keyword evidence="6" id="KW-1015">Disulfide bond</keyword>
<evidence type="ECO:0000256" key="1">
    <source>
        <dbReference type="ARBA" id="ARBA00022670"/>
    </source>
</evidence>
<dbReference type="InterPro" id="IPR000742">
    <property type="entry name" value="EGF"/>
</dbReference>
<dbReference type="GO" id="GO:0006508">
    <property type="term" value="P:proteolysis"/>
    <property type="evidence" value="ECO:0007669"/>
    <property type="project" value="UniProtKB-KW"/>
</dbReference>
<evidence type="ECO:0000256" key="2">
    <source>
        <dbReference type="ARBA" id="ARBA00022723"/>
    </source>
</evidence>
<evidence type="ECO:0000256" key="6">
    <source>
        <dbReference type="ARBA" id="ARBA00023157"/>
    </source>
</evidence>
<dbReference type="PRINTS" id="PR00480">
    <property type="entry name" value="ASTACIN"/>
</dbReference>
<evidence type="ECO:0000313" key="12">
    <source>
        <dbReference type="WBParaSite" id="PTRK_0000758600.1"/>
    </source>
</evidence>
<evidence type="ECO:0000256" key="3">
    <source>
        <dbReference type="ARBA" id="ARBA00022801"/>
    </source>
</evidence>
<dbReference type="WBParaSite" id="PTRK_0000758600.1">
    <property type="protein sequence ID" value="PTRK_0000758600.1"/>
    <property type="gene ID" value="PTRK_0000758600"/>
</dbReference>
<evidence type="ECO:0000256" key="8">
    <source>
        <dbReference type="RuleBase" id="RU361183"/>
    </source>
</evidence>
<dbReference type="GO" id="GO:0008270">
    <property type="term" value="F:zinc ion binding"/>
    <property type="evidence" value="ECO:0007669"/>
    <property type="project" value="InterPro"/>
</dbReference>
<keyword evidence="9" id="KW-0732">Signal</keyword>
<keyword evidence="5 8" id="KW-0482">Metalloprotease</keyword>
<comment type="cofactor">
    <cofactor evidence="8">
        <name>Zn(2+)</name>
        <dbReference type="ChEBI" id="CHEBI:29105"/>
    </cofactor>
    <text evidence="8">Binds 1 zinc ion per subunit.</text>
</comment>
<evidence type="ECO:0000313" key="11">
    <source>
        <dbReference type="Proteomes" id="UP000038045"/>
    </source>
</evidence>